<feature type="region of interest" description="Disordered" evidence="1">
    <location>
        <begin position="110"/>
        <end position="130"/>
    </location>
</feature>
<evidence type="ECO:0000313" key="5">
    <source>
        <dbReference type="Proteomes" id="UP000254425"/>
    </source>
</evidence>
<dbReference type="InterPro" id="IPR016047">
    <property type="entry name" value="M23ase_b-sheet_dom"/>
</dbReference>
<dbReference type="PANTHER" id="PTHR21666">
    <property type="entry name" value="PEPTIDASE-RELATED"/>
    <property type="match status" value="1"/>
</dbReference>
<dbReference type="InterPro" id="IPR050570">
    <property type="entry name" value="Cell_wall_metabolism_enzyme"/>
</dbReference>
<evidence type="ECO:0000256" key="1">
    <source>
        <dbReference type="SAM" id="MobiDB-lite"/>
    </source>
</evidence>
<reference evidence="4 5" key="1">
    <citation type="submission" date="2018-07" db="EMBL/GenBank/DDBJ databases">
        <title>Draft genome of the type strain Streptomyces armeniacus ATCC 15676.</title>
        <authorList>
            <person name="Labana P."/>
            <person name="Gosse J.T."/>
            <person name="Boddy C.N."/>
        </authorList>
    </citation>
    <scope>NUCLEOTIDE SEQUENCE [LARGE SCALE GENOMIC DNA]</scope>
    <source>
        <strain evidence="4 5">ATCC 15676</strain>
    </source>
</reference>
<dbReference type="Pfam" id="PF01551">
    <property type="entry name" value="Peptidase_M23"/>
    <property type="match status" value="1"/>
</dbReference>
<gene>
    <name evidence="4" type="ORF">DVA86_12840</name>
</gene>
<sequence length="277" mass="28152">MAFTRATGRHRRPTRANRTSANLAGIAGLATVGVMSSFASPAGAAASGQPQVQDTADTGLTQTVVLGDSLADSLTEQASSQSSAAEQAAAEAQAKARAKAAAEAKKKAEAEARKKAAEKAEKAREAEEQRAARAAEAKRAAISGYVSPIEGSYVSTPYGAGGGMWSSGTHTGVDFHASSGTSVRSVAAGEVVEAGWGGAYGNNVVVKHSDGTYTQYGHLSSVEVSVGQSVTSGEQIGLSGNTGNSNGPHLHFEARSGPDYGSDIDPVSYLRQHGVSL</sequence>
<evidence type="ECO:0000256" key="2">
    <source>
        <dbReference type="SAM" id="SignalP"/>
    </source>
</evidence>
<dbReference type="GO" id="GO:0004222">
    <property type="term" value="F:metalloendopeptidase activity"/>
    <property type="evidence" value="ECO:0007669"/>
    <property type="project" value="TreeGrafter"/>
</dbReference>
<feature type="signal peptide" evidence="2">
    <location>
        <begin position="1"/>
        <end position="44"/>
    </location>
</feature>
<feature type="compositionally biased region" description="Polar residues" evidence="1">
    <location>
        <begin position="234"/>
        <end position="247"/>
    </location>
</feature>
<keyword evidence="5" id="KW-1185">Reference proteome</keyword>
<feature type="domain" description="M23ase beta-sheet core" evidence="3">
    <location>
        <begin position="169"/>
        <end position="261"/>
    </location>
</feature>
<dbReference type="SUPFAM" id="SSF51261">
    <property type="entry name" value="Duplicated hybrid motif"/>
    <property type="match status" value="1"/>
</dbReference>
<dbReference type="RefSeq" id="WP_208878237.1">
    <property type="nucleotide sequence ID" value="NZ_CP031320.1"/>
</dbReference>
<evidence type="ECO:0000259" key="3">
    <source>
        <dbReference type="Pfam" id="PF01551"/>
    </source>
</evidence>
<dbReference type="Proteomes" id="UP000254425">
    <property type="component" value="Chromosome"/>
</dbReference>
<name>A0A345XP42_9ACTN</name>
<dbReference type="AlphaFoldDB" id="A0A345XP42"/>
<dbReference type="Gene3D" id="2.70.70.10">
    <property type="entry name" value="Glucose Permease (Domain IIA)"/>
    <property type="match status" value="1"/>
</dbReference>
<dbReference type="CDD" id="cd12797">
    <property type="entry name" value="M23_peptidase"/>
    <property type="match status" value="1"/>
</dbReference>
<protein>
    <submittedName>
        <fullName evidence="4">M23 family peptidase</fullName>
    </submittedName>
</protein>
<accession>A0A345XP42</accession>
<feature type="region of interest" description="Disordered" evidence="1">
    <location>
        <begin position="234"/>
        <end position="258"/>
    </location>
</feature>
<organism evidence="4 5">
    <name type="scientific">Streptomyces armeniacus</name>
    <dbReference type="NCBI Taxonomy" id="83291"/>
    <lineage>
        <taxon>Bacteria</taxon>
        <taxon>Bacillati</taxon>
        <taxon>Actinomycetota</taxon>
        <taxon>Actinomycetes</taxon>
        <taxon>Kitasatosporales</taxon>
        <taxon>Streptomycetaceae</taxon>
        <taxon>Streptomyces</taxon>
    </lineage>
</organism>
<dbReference type="KEGG" id="sarm:DVA86_12840"/>
<keyword evidence="2" id="KW-0732">Signal</keyword>
<dbReference type="InterPro" id="IPR011055">
    <property type="entry name" value="Dup_hybrid_motif"/>
</dbReference>
<dbReference type="EMBL" id="CP031320">
    <property type="protein sequence ID" value="AXK33408.1"/>
    <property type="molecule type" value="Genomic_DNA"/>
</dbReference>
<dbReference type="PANTHER" id="PTHR21666:SF270">
    <property type="entry name" value="MUREIN HYDROLASE ACTIVATOR ENVC"/>
    <property type="match status" value="1"/>
</dbReference>
<feature type="chain" id="PRO_5016699348" evidence="2">
    <location>
        <begin position="45"/>
        <end position="277"/>
    </location>
</feature>
<proteinExistence type="predicted"/>
<evidence type="ECO:0000313" key="4">
    <source>
        <dbReference type="EMBL" id="AXK33408.1"/>
    </source>
</evidence>
<dbReference type="FunFam" id="2.70.70.10:FF:000013">
    <property type="entry name" value="Peptidase family M23"/>
    <property type="match status" value="1"/>
</dbReference>